<protein>
    <submittedName>
        <fullName evidence="1">Head decoration protein</fullName>
    </submittedName>
</protein>
<reference evidence="2" key="1">
    <citation type="submission" date="2020-04" db="EMBL/GenBank/DDBJ databases">
        <title>Description of novel Gluconacetobacter.</title>
        <authorList>
            <person name="Sombolestani A."/>
        </authorList>
    </citation>
    <scope>NUCLEOTIDE SEQUENCE [LARGE SCALE GENOMIC DNA]</scope>
    <source>
        <strain evidence="2">LMG 31484</strain>
    </source>
</reference>
<dbReference type="Pfam" id="PF02924">
    <property type="entry name" value="HDPD"/>
    <property type="match status" value="1"/>
</dbReference>
<reference evidence="1 2" key="2">
    <citation type="submission" date="2020-11" db="EMBL/GenBank/DDBJ databases">
        <title>Description of novel Gluconobacter species.</title>
        <authorList>
            <person name="Cleenwerck I."/>
            <person name="Cnockaert M."/>
            <person name="Borremans W."/>
            <person name="Wieme A.D."/>
            <person name="De Vuyst L."/>
            <person name="Vandamme P."/>
        </authorList>
    </citation>
    <scope>NUCLEOTIDE SEQUENCE [LARGE SCALE GENOMIC DNA]</scope>
    <source>
        <strain evidence="1 2">LMG 31484</strain>
    </source>
</reference>
<dbReference type="Proteomes" id="UP000623107">
    <property type="component" value="Unassembled WGS sequence"/>
</dbReference>
<name>A0ABR9Y644_9PROT</name>
<dbReference type="RefSeq" id="WP_194260042.1">
    <property type="nucleotide sequence ID" value="NZ_JABCQG010000010.1"/>
</dbReference>
<evidence type="ECO:0000313" key="1">
    <source>
        <dbReference type="EMBL" id="MBF0859413.1"/>
    </source>
</evidence>
<dbReference type="Gene3D" id="2.40.300.10">
    <property type="entry name" value="Head decoration protein D"/>
    <property type="match status" value="1"/>
</dbReference>
<proteinExistence type="predicted"/>
<organism evidence="1 2">
    <name type="scientific">Gluconobacter vitians</name>
    <dbReference type="NCBI Taxonomy" id="2728102"/>
    <lineage>
        <taxon>Bacteria</taxon>
        <taxon>Pseudomonadati</taxon>
        <taxon>Pseudomonadota</taxon>
        <taxon>Alphaproteobacteria</taxon>
        <taxon>Acetobacterales</taxon>
        <taxon>Acetobacteraceae</taxon>
        <taxon>Gluconobacter</taxon>
    </lineage>
</organism>
<comment type="caution">
    <text evidence="1">The sequence shown here is derived from an EMBL/GenBank/DDBJ whole genome shotgun (WGS) entry which is preliminary data.</text>
</comment>
<evidence type="ECO:0000313" key="2">
    <source>
        <dbReference type="Proteomes" id="UP000623107"/>
    </source>
</evidence>
<accession>A0ABR9Y644</accession>
<gene>
    <name evidence="1" type="ORF">HKD24_09320</name>
</gene>
<sequence>MSSSLNSYQYLPGAREAVFTPDQLIAGNLKLVTEQVTFASGAGALVRGTVVGRVTASGQYIKSVPAATDGSQTPVGITVDSVDATSAATAGAIYVMGEFNSNYMTYDSTWTLDALTAACRPNNLFIKTSLSNAIV</sequence>
<keyword evidence="2" id="KW-1185">Reference proteome</keyword>
<dbReference type="EMBL" id="JABCQG010000010">
    <property type="protein sequence ID" value="MBF0859413.1"/>
    <property type="molecule type" value="Genomic_DNA"/>
</dbReference>
<dbReference type="InterPro" id="IPR004195">
    <property type="entry name" value="Head_decoration_D"/>
</dbReference>